<organism evidence="4 5">
    <name type="scientific">Carya illinoinensis</name>
    <name type="common">Pecan</name>
    <dbReference type="NCBI Taxonomy" id="32201"/>
    <lineage>
        <taxon>Eukaryota</taxon>
        <taxon>Viridiplantae</taxon>
        <taxon>Streptophyta</taxon>
        <taxon>Embryophyta</taxon>
        <taxon>Tracheophyta</taxon>
        <taxon>Spermatophyta</taxon>
        <taxon>Magnoliopsida</taxon>
        <taxon>eudicotyledons</taxon>
        <taxon>Gunneridae</taxon>
        <taxon>Pentapetalae</taxon>
        <taxon>rosids</taxon>
        <taxon>fabids</taxon>
        <taxon>Fagales</taxon>
        <taxon>Juglandaceae</taxon>
        <taxon>Carya</taxon>
    </lineage>
</organism>
<reference evidence="4" key="1">
    <citation type="submission" date="2021-01" db="EMBL/GenBank/DDBJ databases">
        <authorList>
            <person name="Lovell J.T."/>
            <person name="Bentley N."/>
            <person name="Bhattarai G."/>
            <person name="Jenkins J.W."/>
            <person name="Sreedasyam A."/>
            <person name="Alarcon Y."/>
            <person name="Bock C."/>
            <person name="Boston L."/>
            <person name="Carlson J."/>
            <person name="Cervantes K."/>
            <person name="Clermont K."/>
            <person name="Krom N."/>
            <person name="Kubenka K."/>
            <person name="Mamidi S."/>
            <person name="Mattison C."/>
            <person name="Monteros M."/>
            <person name="Pisani C."/>
            <person name="Plott C."/>
            <person name="Rajasekar S."/>
            <person name="Rhein H.S."/>
            <person name="Rohla C."/>
            <person name="Song M."/>
            <person name="Hilaire R.S."/>
            <person name="Shu S."/>
            <person name="Wells L."/>
            <person name="Wang X."/>
            <person name="Webber J."/>
            <person name="Heerema R.J."/>
            <person name="Klein P."/>
            <person name="Conner P."/>
            <person name="Grauke L."/>
            <person name="Grimwood J."/>
            <person name="Schmutz J."/>
            <person name="Randall J.J."/>
        </authorList>
    </citation>
    <scope>NUCLEOTIDE SEQUENCE</scope>
    <source>
        <tissue evidence="4">Leaf</tissue>
    </source>
</reference>
<dbReference type="AlphaFoldDB" id="A0A922A559"/>
<feature type="short sequence motif" description="GXGXXG" evidence="2">
    <location>
        <begin position="30"/>
        <end position="35"/>
    </location>
</feature>
<comment type="caution">
    <text evidence="4">The sequence shown here is derived from an EMBL/GenBank/DDBJ whole genome shotgun (WGS) entry which is preliminary data.</text>
</comment>
<proteinExistence type="predicted"/>
<dbReference type="GO" id="GO:0004620">
    <property type="term" value="F:phospholipase activity"/>
    <property type="evidence" value="ECO:0007669"/>
    <property type="project" value="TreeGrafter"/>
</dbReference>
<feature type="short sequence motif" description="GXSXG" evidence="2">
    <location>
        <begin position="69"/>
        <end position="73"/>
    </location>
</feature>
<name>A0A922A559_CARIL</name>
<dbReference type="EMBL" id="CM031840">
    <property type="protein sequence ID" value="KAG6672171.1"/>
    <property type="molecule type" value="Genomic_DNA"/>
</dbReference>
<evidence type="ECO:0000259" key="3">
    <source>
        <dbReference type="PROSITE" id="PS51635"/>
    </source>
</evidence>
<evidence type="ECO:0000313" key="4">
    <source>
        <dbReference type="EMBL" id="KAG6672171.1"/>
    </source>
</evidence>
<feature type="short sequence motif" description="DGA/G" evidence="2">
    <location>
        <begin position="221"/>
        <end position="223"/>
    </location>
</feature>
<keyword evidence="2" id="KW-0378">Hydrolase</keyword>
<dbReference type="Pfam" id="PF01734">
    <property type="entry name" value="Patatin"/>
    <property type="match status" value="1"/>
</dbReference>
<evidence type="ECO:0000256" key="1">
    <source>
        <dbReference type="ARBA" id="ARBA00022963"/>
    </source>
</evidence>
<dbReference type="InterPro" id="IPR002641">
    <property type="entry name" value="PNPLA_dom"/>
</dbReference>
<dbReference type="PROSITE" id="PS51635">
    <property type="entry name" value="PNPLA"/>
    <property type="match status" value="1"/>
</dbReference>
<dbReference type="GO" id="GO:0047372">
    <property type="term" value="F:monoacylglycerol lipase activity"/>
    <property type="evidence" value="ECO:0007669"/>
    <property type="project" value="TreeGrafter"/>
</dbReference>
<accession>A0A922A559</accession>
<dbReference type="PANTHER" id="PTHR32176:SF115">
    <property type="entry name" value="PATATIN-LIKE PROTEIN 3"/>
    <property type="match status" value="1"/>
</dbReference>
<feature type="active site" description="Proton acceptor" evidence="2">
    <location>
        <position position="221"/>
    </location>
</feature>
<keyword evidence="1 2" id="KW-0442">Lipid degradation</keyword>
<evidence type="ECO:0000256" key="2">
    <source>
        <dbReference type="PROSITE-ProRule" id="PRU01161"/>
    </source>
</evidence>
<evidence type="ECO:0000313" key="5">
    <source>
        <dbReference type="Proteomes" id="UP000811246"/>
    </source>
</evidence>
<feature type="active site" description="Nucleophile" evidence="2">
    <location>
        <position position="71"/>
    </location>
</feature>
<dbReference type="PANTHER" id="PTHR32176">
    <property type="entry name" value="XYLOSE ISOMERASE"/>
    <property type="match status" value="1"/>
</dbReference>
<feature type="domain" description="PNPLA" evidence="3">
    <location>
        <begin position="26"/>
        <end position="234"/>
    </location>
</feature>
<dbReference type="GO" id="GO:0016042">
    <property type="term" value="P:lipid catabolic process"/>
    <property type="evidence" value="ECO:0007669"/>
    <property type="project" value="UniProtKB-UniRule"/>
</dbReference>
<keyword evidence="2" id="KW-0443">Lipid metabolism</keyword>
<gene>
    <name evidence="4" type="ORF">I3842_16G045200</name>
</gene>
<dbReference type="Proteomes" id="UP000811246">
    <property type="component" value="Chromosome 16"/>
</dbReference>
<protein>
    <recommendedName>
        <fullName evidence="3">PNPLA domain-containing protein</fullName>
    </recommendedName>
</protein>
<sequence>MEKPPLMTISQVPQPSINYRNLITILSIDGGGIRGIIPATILAFLESQLQEIDGDQDARLSDYFDIISGTSTGGLVTAMLTAPDENNRPLFAAKDVRPFYLEHCPRIFPQERGLFGAIRKVFRSLRGPKYDGKYLHRILRKKLGEIRLRDTLTNVVIPTFDIKYMQPTIFTSYEAKKDSRLNARLSDICIGTSAAPTYLPAHYFKNQDCEGSNICEFNLIDGGVAANNPDDTLTGTEASVDVSTKKNLDKLVGIGEELLKKPVSRVNLKNGLSETVENGGTNEEALITFAKILSQERKSRGGKSISQMEKLNV</sequence>